<organism evidence="2 3">
    <name type="scientific">Calocera cornea HHB12733</name>
    <dbReference type="NCBI Taxonomy" id="1353952"/>
    <lineage>
        <taxon>Eukaryota</taxon>
        <taxon>Fungi</taxon>
        <taxon>Dikarya</taxon>
        <taxon>Basidiomycota</taxon>
        <taxon>Agaricomycotina</taxon>
        <taxon>Dacrymycetes</taxon>
        <taxon>Dacrymycetales</taxon>
        <taxon>Dacrymycetaceae</taxon>
        <taxon>Calocera</taxon>
    </lineage>
</organism>
<keyword evidence="3" id="KW-1185">Reference proteome</keyword>
<dbReference type="STRING" id="1353952.A0A165CM91"/>
<dbReference type="InterPro" id="IPR032675">
    <property type="entry name" value="LRR_dom_sf"/>
</dbReference>
<dbReference type="EMBL" id="KV424129">
    <property type="protein sequence ID" value="KZT51036.1"/>
    <property type="molecule type" value="Genomic_DNA"/>
</dbReference>
<dbReference type="AlphaFoldDB" id="A0A165CM91"/>
<feature type="compositionally biased region" description="Polar residues" evidence="1">
    <location>
        <begin position="44"/>
        <end position="61"/>
    </location>
</feature>
<proteinExistence type="predicted"/>
<dbReference type="Proteomes" id="UP000076842">
    <property type="component" value="Unassembled WGS sequence"/>
</dbReference>
<dbReference type="SUPFAM" id="SSF52047">
    <property type="entry name" value="RNI-like"/>
    <property type="match status" value="1"/>
</dbReference>
<evidence type="ECO:0000256" key="1">
    <source>
        <dbReference type="SAM" id="MobiDB-lite"/>
    </source>
</evidence>
<dbReference type="OrthoDB" id="3365698at2759"/>
<feature type="region of interest" description="Disordered" evidence="1">
    <location>
        <begin position="41"/>
        <end position="68"/>
    </location>
</feature>
<dbReference type="InParanoid" id="A0A165CM91"/>
<evidence type="ECO:0000313" key="3">
    <source>
        <dbReference type="Proteomes" id="UP000076842"/>
    </source>
</evidence>
<protein>
    <submittedName>
        <fullName evidence="2">Uncharacterized protein</fullName>
    </submittedName>
</protein>
<accession>A0A165CM91</accession>
<name>A0A165CM91_9BASI</name>
<dbReference type="Gene3D" id="3.80.10.10">
    <property type="entry name" value="Ribonuclease Inhibitor"/>
    <property type="match status" value="1"/>
</dbReference>
<dbReference type="Gene3D" id="1.20.1280.50">
    <property type="match status" value="1"/>
</dbReference>
<gene>
    <name evidence="2" type="ORF">CALCODRAFT_154243</name>
</gene>
<sequence>MHSHSPPPPGHQHMKTPLTGLCDSLNSPVSPCCPLYLRGVAPRQNRSPSTPILQQQHSMSRQTDHQHLDDERIRLQRSLVALECANVLAWKAHDALDRQRVSDQNEIDRLQLQLSDLLKTNNDRSEIMVAIAKQCQRQMESIDDTTERLRELDWSRLSIEKFPDDILRLIIMQATRSRPKFRWTAMGVCRHWRAVAETTPSLWSDIRIRFADHDEGLLDVARRALTFGGQSAIRMEFLFGPRPSRAHDGWNDGWPPADNAWGTPTQTPAAPPNWMTWGTNGYPIDDKPNYEFAFDYVNAVVPHLPRCHELLWYVHNPGPGYSSPRDPEMWTWEASWIFRQMRTVDLSNLKRLEVDLGERYRGNHHPKAVGAVCYAAQNLTYIDLRFARWKPIRTTALQSLHLVSCEIAFDQLLSALADQHSLLSLRIWCCHFFRRARNPDSDDESLSESSKSHRIIRLPSLEEFVYNWNSSNVNEMLFFSRLSCPNLVRAVLRWSEAWEVLLSEVLGFFLRSTQLAELALSLRTSPSLEPIFQGLPSVRRFLGLINPGPESYGGSIGLSFLEAASAPGILPSLKHLALQCTPPEDALLTWVEDRRSSTQTEDLLTFSGAVTVEDVGNQEWKDALRELGVEIEEENGWDEELIYWPDVKPKRYF</sequence>
<reference evidence="2 3" key="1">
    <citation type="journal article" date="2016" name="Mol. Biol. Evol.">
        <title>Comparative Genomics of Early-Diverging Mushroom-Forming Fungi Provides Insights into the Origins of Lignocellulose Decay Capabilities.</title>
        <authorList>
            <person name="Nagy L.G."/>
            <person name="Riley R."/>
            <person name="Tritt A."/>
            <person name="Adam C."/>
            <person name="Daum C."/>
            <person name="Floudas D."/>
            <person name="Sun H."/>
            <person name="Yadav J.S."/>
            <person name="Pangilinan J."/>
            <person name="Larsson K.H."/>
            <person name="Matsuura K."/>
            <person name="Barry K."/>
            <person name="Labutti K."/>
            <person name="Kuo R."/>
            <person name="Ohm R.A."/>
            <person name="Bhattacharya S.S."/>
            <person name="Shirouzu T."/>
            <person name="Yoshinaga Y."/>
            <person name="Martin F.M."/>
            <person name="Grigoriev I.V."/>
            <person name="Hibbett D.S."/>
        </authorList>
    </citation>
    <scope>NUCLEOTIDE SEQUENCE [LARGE SCALE GENOMIC DNA]</scope>
    <source>
        <strain evidence="2 3">HHB12733</strain>
    </source>
</reference>
<evidence type="ECO:0000313" key="2">
    <source>
        <dbReference type="EMBL" id="KZT51036.1"/>
    </source>
</evidence>